<dbReference type="Pfam" id="PF13843">
    <property type="entry name" value="DDE_Tnp_1_7"/>
    <property type="match status" value="1"/>
</dbReference>
<keyword evidence="4" id="KW-1185">Reference proteome</keyword>
<evidence type="ECO:0000256" key="1">
    <source>
        <dbReference type="SAM" id="MobiDB-lite"/>
    </source>
</evidence>
<gene>
    <name evidence="3" type="ORF">LOD99_8556</name>
</gene>
<dbReference type="PANTHER" id="PTHR46599">
    <property type="entry name" value="PIGGYBAC TRANSPOSABLE ELEMENT-DERIVED PROTEIN 4"/>
    <property type="match status" value="1"/>
</dbReference>
<feature type="region of interest" description="Disordered" evidence="1">
    <location>
        <begin position="38"/>
        <end position="60"/>
    </location>
</feature>
<dbReference type="PANTHER" id="PTHR46599:SF6">
    <property type="entry name" value="DUAL SPECIFICITY PHOSPHATASE 26"/>
    <property type="match status" value="1"/>
</dbReference>
<evidence type="ECO:0000313" key="4">
    <source>
        <dbReference type="Proteomes" id="UP001165289"/>
    </source>
</evidence>
<accession>A0AAV7JFQ6</accession>
<organism evidence="3 4">
    <name type="scientific">Oopsacas minuta</name>
    <dbReference type="NCBI Taxonomy" id="111878"/>
    <lineage>
        <taxon>Eukaryota</taxon>
        <taxon>Metazoa</taxon>
        <taxon>Porifera</taxon>
        <taxon>Hexactinellida</taxon>
        <taxon>Hexasterophora</taxon>
        <taxon>Lyssacinosida</taxon>
        <taxon>Leucopsacidae</taxon>
        <taxon>Oopsacas</taxon>
    </lineage>
</organism>
<dbReference type="InterPro" id="IPR029526">
    <property type="entry name" value="PGBD"/>
</dbReference>
<sequence>MAESSKRGFSLPPESKSKKTCSEIDICGHVYNSDEDYDDISDQDLSGSCSSTSVDLTDEETVTSEGSSISMMDDGPCDYVSKDGTKWWNEPPSDFHQDEYFSKDFQPQLVGPSMESDTFGDFFKLFFTHELCSYILSQTNNKLESHLSLNQVPNPQKKYLYAITLEELYTFLGMMILFGVFRSSKEKISNLYSDDPNLCRPIIKCSMPRDRFKVILRFLRFDDASTRLERTLQDKLAPIRFVFDSINTTLSKTYTPGKWLTVDEHMTGYRGRCPILQFMPAKPDKYGIKIFILADAKTYFPCAMEAYTGSKSYIANKPNDIVLRLCSSLGPGHFVAGDNFFTSKMLSDQLLTKYKTYYMGMLRKNRREIPKEMKDTKGVSIHSSRFLYTQQGYNTLISYMAKKTKNVLILSNIHRNEQIPNTKNPKCKPSAIFDYNKFKCGVDKNNQMIKEFRSHRIIRRWPCVLFFDLIGEVALSSWILYCLKHPNEDIVQKKDRRQFLYLLGSVLVLPSIISRQSSTSFQYYHKHLKTQIQSIAQSSTLPVEHQVSSIVPSKRGRCYLCERGRDMKRRSVCSNCQKHICEIHSKVLTFCERCQEDISFFGSS</sequence>
<dbReference type="Proteomes" id="UP001165289">
    <property type="component" value="Unassembled WGS sequence"/>
</dbReference>
<evidence type="ECO:0000259" key="2">
    <source>
        <dbReference type="Pfam" id="PF13843"/>
    </source>
</evidence>
<reference evidence="3 4" key="1">
    <citation type="journal article" date="2023" name="BMC Biol.">
        <title>The compact genome of the sponge Oopsacas minuta (Hexactinellida) is lacking key metazoan core genes.</title>
        <authorList>
            <person name="Santini S."/>
            <person name="Schenkelaars Q."/>
            <person name="Jourda C."/>
            <person name="Duchesne M."/>
            <person name="Belahbib H."/>
            <person name="Rocher C."/>
            <person name="Selva M."/>
            <person name="Riesgo A."/>
            <person name="Vervoort M."/>
            <person name="Leys S.P."/>
            <person name="Kodjabachian L."/>
            <person name="Le Bivic A."/>
            <person name="Borchiellini C."/>
            <person name="Claverie J.M."/>
            <person name="Renard E."/>
        </authorList>
    </citation>
    <scope>NUCLEOTIDE SEQUENCE [LARGE SCALE GENOMIC DNA]</scope>
    <source>
        <strain evidence="3">SPO-2</strain>
    </source>
</reference>
<dbReference type="AlphaFoldDB" id="A0AAV7JFQ6"/>
<proteinExistence type="predicted"/>
<protein>
    <submittedName>
        <fullName evidence="3">PiggyBac transposable element-derived protein 4</fullName>
    </submittedName>
</protein>
<comment type="caution">
    <text evidence="3">The sequence shown here is derived from an EMBL/GenBank/DDBJ whole genome shotgun (WGS) entry which is preliminary data.</text>
</comment>
<feature type="domain" description="PiggyBac transposable element-derived protein" evidence="2">
    <location>
        <begin position="121"/>
        <end position="470"/>
    </location>
</feature>
<dbReference type="EMBL" id="JAKMXF010000338">
    <property type="protein sequence ID" value="KAI6647715.1"/>
    <property type="molecule type" value="Genomic_DNA"/>
</dbReference>
<feature type="region of interest" description="Disordered" evidence="1">
    <location>
        <begin position="1"/>
        <end position="20"/>
    </location>
</feature>
<name>A0AAV7JFQ6_9METZ</name>
<evidence type="ECO:0000313" key="3">
    <source>
        <dbReference type="EMBL" id="KAI6647715.1"/>
    </source>
</evidence>